<proteinExistence type="predicted"/>
<keyword evidence="2" id="KW-1185">Reference proteome</keyword>
<dbReference type="AlphaFoldDB" id="A0A182EQ39"/>
<gene>
    <name evidence="1" type="ORF">NOO_LOCUS10249</name>
</gene>
<reference evidence="3" key="1">
    <citation type="submission" date="2016-06" db="UniProtKB">
        <authorList>
            <consortium name="WormBaseParasite"/>
        </authorList>
    </citation>
    <scope>IDENTIFICATION</scope>
</reference>
<dbReference type="EMBL" id="UYRW01005702">
    <property type="protein sequence ID" value="VDM93976.1"/>
    <property type="molecule type" value="Genomic_DNA"/>
</dbReference>
<sequence>DDQLNMLEQENMDIEKKMAEWLKVNQRLLSIFEAMKDREIEMIFATERCKQRNIQARVFDIIN</sequence>
<evidence type="ECO:0000313" key="2">
    <source>
        <dbReference type="Proteomes" id="UP000271087"/>
    </source>
</evidence>
<dbReference type="OrthoDB" id="5857593at2759"/>
<protein>
    <submittedName>
        <fullName evidence="3">BMERB domain-containing protein</fullName>
    </submittedName>
</protein>
<evidence type="ECO:0000313" key="1">
    <source>
        <dbReference type="EMBL" id="VDM93976.1"/>
    </source>
</evidence>
<evidence type="ECO:0000313" key="3">
    <source>
        <dbReference type="WBParaSite" id="nOo.2.0.1.t10249-RA"/>
    </source>
</evidence>
<accession>A0A182EQ39</accession>
<organism evidence="3">
    <name type="scientific">Onchocerca ochengi</name>
    <name type="common">Filarial nematode worm</name>
    <dbReference type="NCBI Taxonomy" id="42157"/>
    <lineage>
        <taxon>Eukaryota</taxon>
        <taxon>Metazoa</taxon>
        <taxon>Ecdysozoa</taxon>
        <taxon>Nematoda</taxon>
        <taxon>Chromadorea</taxon>
        <taxon>Rhabditida</taxon>
        <taxon>Spirurina</taxon>
        <taxon>Spiruromorpha</taxon>
        <taxon>Filarioidea</taxon>
        <taxon>Onchocercidae</taxon>
        <taxon>Onchocerca</taxon>
    </lineage>
</organism>
<dbReference type="Proteomes" id="UP000271087">
    <property type="component" value="Unassembled WGS sequence"/>
</dbReference>
<name>A0A182EQ39_ONCOC</name>
<dbReference type="WBParaSite" id="nOo.2.0.1.t10249-RA">
    <property type="protein sequence ID" value="nOo.2.0.1.t10249-RA"/>
    <property type="gene ID" value="nOo.2.0.1.g10249"/>
</dbReference>
<reference evidence="1 2" key="2">
    <citation type="submission" date="2018-08" db="EMBL/GenBank/DDBJ databases">
        <authorList>
            <person name="Laetsch R D."/>
            <person name="Stevens L."/>
            <person name="Kumar S."/>
            <person name="Blaxter L. M."/>
        </authorList>
    </citation>
    <scope>NUCLEOTIDE SEQUENCE [LARGE SCALE GENOMIC DNA]</scope>
</reference>